<name>A0A1J1ABJ5_9EURY</name>
<dbReference type="Pfam" id="PF23023">
    <property type="entry name" value="Anti-Pycsar_Apyc1"/>
    <property type="match status" value="1"/>
</dbReference>
<dbReference type="PANTHER" id="PTHR46018:SF3">
    <property type="entry name" value="ARYLSULFATASE"/>
    <property type="match status" value="1"/>
</dbReference>
<organism evidence="3 4">
    <name type="scientific">Halodesulfurarchaeum formicicum</name>
    <dbReference type="NCBI Taxonomy" id="1873524"/>
    <lineage>
        <taxon>Archaea</taxon>
        <taxon>Methanobacteriati</taxon>
        <taxon>Methanobacteriota</taxon>
        <taxon>Stenosarchaea group</taxon>
        <taxon>Halobacteria</taxon>
        <taxon>Halobacteriales</taxon>
        <taxon>Halobacteriaceae</taxon>
        <taxon>Halodesulfurarchaeum</taxon>
    </lineage>
</organism>
<dbReference type="Proteomes" id="UP000186165">
    <property type="component" value="Chromosome"/>
</dbReference>
<accession>A0A1J1ABJ5</accession>
<dbReference type="OrthoDB" id="73420at2157"/>
<reference evidence="4" key="1">
    <citation type="submission" date="2016-08" db="EMBL/GenBank/DDBJ databases">
        <title>Discovery of first anaerobic lithoheterotrophic haloarchae widely represented in hypersaline habitats.</title>
        <authorList>
            <person name="Sorokin D.Y."/>
            <person name="Kublanov I.V."/>
            <person name="Roman P."/>
            <person name="Sinninghe Damste J.S."/>
            <person name="Golyshin P.N."/>
            <person name="Rojo D."/>
            <person name="Ciordia S."/>
            <person name="Mena Md.C."/>
            <person name="Ferrer M."/>
            <person name="Smedile F."/>
            <person name="Messina E."/>
            <person name="La Cono V."/>
            <person name="Yakimov M.M."/>
        </authorList>
    </citation>
    <scope>NUCLEOTIDE SEQUENCE [LARGE SCALE GENOMIC DNA]</scope>
    <source>
        <strain evidence="4">HSR6</strain>
    </source>
</reference>
<keyword evidence="4" id="KW-1185">Reference proteome</keyword>
<keyword evidence="1 3" id="KW-0378">Hydrolase</keyword>
<dbReference type="InterPro" id="IPR044094">
    <property type="entry name" value="AtsA-like_MBL-fold"/>
</dbReference>
<dbReference type="SMART" id="SM00849">
    <property type="entry name" value="Lactamase_B"/>
    <property type="match status" value="1"/>
</dbReference>
<dbReference type="EC" id="3.1.26.11" evidence="3"/>
<feature type="domain" description="Metallo-beta-lactamase" evidence="2">
    <location>
        <begin position="18"/>
        <end position="208"/>
    </location>
</feature>
<gene>
    <name evidence="3" type="primary">rnz1</name>
    <name evidence="3" type="ORF">HSR6_0709</name>
</gene>
<dbReference type="PANTHER" id="PTHR46018">
    <property type="entry name" value="ZINC PHOSPHODIESTERASE ELAC PROTEIN 1"/>
    <property type="match status" value="1"/>
</dbReference>
<sequence>MQLTFLGTGAAMPTPGRAQSGILVTDGDRRLLVDVGSGVLGRLADTEIGYEGVDTVLLTHLHLDHVSDLLALYKARWLAGEESITVVGPPGTNALVEDLLDAHEYLRGRLNYAVREIEGGAWTVAGFEVTATPTRHSMDGLAYRFEDQVTITGDTKEFQGLISFAEVGSVLVHDCSFPDSVEQDAHTTPTKLAQVLDGAALDRVYLTHLYPQTVGKHQEMIETIESRFDGEVQVAADGMQIGV</sequence>
<dbReference type="RefSeq" id="WP_070364614.1">
    <property type="nucleotide sequence ID" value="NZ_CP016070.1"/>
</dbReference>
<dbReference type="AlphaFoldDB" id="A0A1J1ABJ5"/>
<dbReference type="GO" id="GO:0042781">
    <property type="term" value="F:3'-tRNA processing endoribonuclease activity"/>
    <property type="evidence" value="ECO:0007669"/>
    <property type="project" value="UniProtKB-EC"/>
</dbReference>
<dbReference type="CDD" id="cd07719">
    <property type="entry name" value="arylsulfatase_AtsA-like_MBL-fold"/>
    <property type="match status" value="1"/>
</dbReference>
<dbReference type="InterPro" id="IPR036866">
    <property type="entry name" value="RibonucZ/Hydroxyglut_hydro"/>
</dbReference>
<evidence type="ECO:0000256" key="1">
    <source>
        <dbReference type="ARBA" id="ARBA00022801"/>
    </source>
</evidence>
<dbReference type="KEGG" id="hhsr:HSR6_0709"/>
<evidence type="ECO:0000313" key="4">
    <source>
        <dbReference type="Proteomes" id="UP000186165"/>
    </source>
</evidence>
<dbReference type="InterPro" id="IPR001279">
    <property type="entry name" value="Metallo-B-lactamas"/>
</dbReference>
<evidence type="ECO:0000313" key="3">
    <source>
        <dbReference type="EMBL" id="APE95168.1"/>
    </source>
</evidence>
<evidence type="ECO:0000259" key="2">
    <source>
        <dbReference type="SMART" id="SM00849"/>
    </source>
</evidence>
<dbReference type="Gene3D" id="3.60.15.10">
    <property type="entry name" value="Ribonuclease Z/Hydroxyacylglutathione hydrolase-like"/>
    <property type="match status" value="1"/>
</dbReference>
<dbReference type="EMBL" id="CP016804">
    <property type="protein sequence ID" value="APE95168.1"/>
    <property type="molecule type" value="Genomic_DNA"/>
</dbReference>
<proteinExistence type="predicted"/>
<protein>
    <submittedName>
        <fullName evidence="3">Beta-lactamase ribonuclease Z</fullName>
        <ecNumber evidence="3">3.1.26.11</ecNumber>
    </submittedName>
</protein>
<dbReference type="GeneID" id="30417231"/>
<dbReference type="SUPFAM" id="SSF56281">
    <property type="entry name" value="Metallo-hydrolase/oxidoreductase"/>
    <property type="match status" value="1"/>
</dbReference>